<gene>
    <name evidence="1" type="ORF">B0H15DRAFT_783613</name>
</gene>
<dbReference type="Proteomes" id="UP001222325">
    <property type="component" value="Unassembled WGS sequence"/>
</dbReference>
<organism evidence="1 2">
    <name type="scientific">Mycena belliarum</name>
    <dbReference type="NCBI Taxonomy" id="1033014"/>
    <lineage>
        <taxon>Eukaryota</taxon>
        <taxon>Fungi</taxon>
        <taxon>Dikarya</taxon>
        <taxon>Basidiomycota</taxon>
        <taxon>Agaricomycotina</taxon>
        <taxon>Agaricomycetes</taxon>
        <taxon>Agaricomycetidae</taxon>
        <taxon>Agaricales</taxon>
        <taxon>Marasmiineae</taxon>
        <taxon>Mycenaceae</taxon>
        <taxon>Mycena</taxon>
    </lineage>
</organism>
<evidence type="ECO:0000313" key="2">
    <source>
        <dbReference type="Proteomes" id="UP001222325"/>
    </source>
</evidence>
<evidence type="ECO:0000313" key="1">
    <source>
        <dbReference type="EMBL" id="KAJ7084773.1"/>
    </source>
</evidence>
<protein>
    <submittedName>
        <fullName evidence="1">Uncharacterized protein</fullName>
    </submittedName>
</protein>
<proteinExistence type="predicted"/>
<sequence length="132" mass="15257">MWWARELAHAFEGPARGYTDGRPAQVSYWTSRARRGKPKPEIVEAKAFADKWWAWYGKMNPEWRVETTAGPGHFERGRSDGGWDVLAYTGPNGMLNVLICLRWWRDAIDTVEDQAAWNDAVEDVAWVLEEME</sequence>
<reference evidence="1" key="1">
    <citation type="submission" date="2023-03" db="EMBL/GenBank/DDBJ databases">
        <title>Massive genome expansion in bonnet fungi (Mycena s.s.) driven by repeated elements and novel gene families across ecological guilds.</title>
        <authorList>
            <consortium name="Lawrence Berkeley National Laboratory"/>
            <person name="Harder C.B."/>
            <person name="Miyauchi S."/>
            <person name="Viragh M."/>
            <person name="Kuo A."/>
            <person name="Thoen E."/>
            <person name="Andreopoulos B."/>
            <person name="Lu D."/>
            <person name="Skrede I."/>
            <person name="Drula E."/>
            <person name="Henrissat B."/>
            <person name="Morin E."/>
            <person name="Kohler A."/>
            <person name="Barry K."/>
            <person name="LaButti K."/>
            <person name="Morin E."/>
            <person name="Salamov A."/>
            <person name="Lipzen A."/>
            <person name="Mereny Z."/>
            <person name="Hegedus B."/>
            <person name="Baldrian P."/>
            <person name="Stursova M."/>
            <person name="Weitz H."/>
            <person name="Taylor A."/>
            <person name="Grigoriev I.V."/>
            <person name="Nagy L.G."/>
            <person name="Martin F."/>
            <person name="Kauserud H."/>
        </authorList>
    </citation>
    <scope>NUCLEOTIDE SEQUENCE</scope>
    <source>
        <strain evidence="1">CBHHK173m</strain>
    </source>
</reference>
<comment type="caution">
    <text evidence="1">The sequence shown here is derived from an EMBL/GenBank/DDBJ whole genome shotgun (WGS) entry which is preliminary data.</text>
</comment>
<keyword evidence="2" id="KW-1185">Reference proteome</keyword>
<name>A0AAD6XP79_9AGAR</name>
<dbReference type="EMBL" id="JARJCN010000036">
    <property type="protein sequence ID" value="KAJ7084773.1"/>
    <property type="molecule type" value="Genomic_DNA"/>
</dbReference>
<accession>A0AAD6XP79</accession>
<dbReference type="AlphaFoldDB" id="A0AAD6XP79"/>